<feature type="transmembrane region" description="Helical" evidence="1">
    <location>
        <begin position="21"/>
        <end position="36"/>
    </location>
</feature>
<accession>A0A0U2V1U3</accession>
<name>A0A0U2V1U3_9EURY</name>
<reference evidence="2 3" key="1">
    <citation type="submission" date="2015-04" db="EMBL/GenBank/DDBJ databases">
        <title>The complete genome sequence of the rumen methanogen Methanobrevibacter millerae SM9.</title>
        <authorList>
            <person name="Leahy S.C."/>
            <person name="Kelly W.J."/>
            <person name="Pacheco D.M."/>
            <person name="Li D."/>
            <person name="Altermann E."/>
            <person name="Attwood G.T."/>
        </authorList>
    </citation>
    <scope>NUCLEOTIDE SEQUENCE [LARGE SCALE GENOMIC DNA]</scope>
    <source>
        <strain evidence="2 3">SM9</strain>
    </source>
</reference>
<evidence type="ECO:0000313" key="2">
    <source>
        <dbReference type="EMBL" id="ALT68482.1"/>
    </source>
</evidence>
<evidence type="ECO:0000256" key="1">
    <source>
        <dbReference type="SAM" id="Phobius"/>
    </source>
</evidence>
<sequence length="65" mass="7905">MFCIKTLYTIENIRFYMELRDLAFIIIAILVAVVIFKVFMWLLPLIVVLLIAFFIYIFLSERYNY</sequence>
<feature type="transmembrane region" description="Helical" evidence="1">
    <location>
        <begin position="42"/>
        <end position="59"/>
    </location>
</feature>
<dbReference type="EMBL" id="CP011266">
    <property type="protein sequence ID" value="ALT68482.1"/>
    <property type="molecule type" value="Genomic_DNA"/>
</dbReference>
<organism evidence="2 3">
    <name type="scientific">Methanobrevibacter millerae</name>
    <dbReference type="NCBI Taxonomy" id="230361"/>
    <lineage>
        <taxon>Archaea</taxon>
        <taxon>Methanobacteriati</taxon>
        <taxon>Methanobacteriota</taxon>
        <taxon>Methanomada group</taxon>
        <taxon>Methanobacteria</taxon>
        <taxon>Methanobacteriales</taxon>
        <taxon>Methanobacteriaceae</taxon>
        <taxon>Methanobrevibacter</taxon>
    </lineage>
</organism>
<keyword evidence="3" id="KW-1185">Reference proteome</keyword>
<gene>
    <name evidence="2" type="ORF">sm9_0685</name>
</gene>
<keyword evidence="1" id="KW-1133">Transmembrane helix</keyword>
<dbReference type="KEGG" id="mmil:sm9_0685"/>
<protein>
    <submittedName>
        <fullName evidence="2">Uncharacterized protein</fullName>
    </submittedName>
</protein>
<dbReference type="PATRIC" id="fig|230361.4.peg.708"/>
<keyword evidence="1" id="KW-0472">Membrane</keyword>
<proteinExistence type="predicted"/>
<dbReference type="Proteomes" id="UP000067738">
    <property type="component" value="Chromosome"/>
</dbReference>
<keyword evidence="1" id="KW-0812">Transmembrane</keyword>
<evidence type="ECO:0000313" key="3">
    <source>
        <dbReference type="Proteomes" id="UP000067738"/>
    </source>
</evidence>
<dbReference type="AlphaFoldDB" id="A0A0U2V1U3"/>